<dbReference type="PANTHER" id="PTHR23227:SF84">
    <property type="entry name" value="ENDONUCLEASE_EXONUCLEASE_PHOSPHATASE DOMAIN-CONTAINING PROTEIN"/>
    <property type="match status" value="1"/>
</dbReference>
<protein>
    <recommendedName>
        <fullName evidence="3">Craniofacial development protein 2-like</fullName>
    </recommendedName>
</protein>
<name>A0AAD9KMF4_RIDPI</name>
<keyword evidence="2" id="KW-1185">Reference proteome</keyword>
<organism evidence="1 2">
    <name type="scientific">Ridgeia piscesae</name>
    <name type="common">Tubeworm</name>
    <dbReference type="NCBI Taxonomy" id="27915"/>
    <lineage>
        <taxon>Eukaryota</taxon>
        <taxon>Metazoa</taxon>
        <taxon>Spiralia</taxon>
        <taxon>Lophotrochozoa</taxon>
        <taxon>Annelida</taxon>
        <taxon>Polychaeta</taxon>
        <taxon>Sedentaria</taxon>
        <taxon>Canalipalpata</taxon>
        <taxon>Sabellida</taxon>
        <taxon>Siboglinidae</taxon>
        <taxon>Ridgeia</taxon>
    </lineage>
</organism>
<dbReference type="InterPro" id="IPR027124">
    <property type="entry name" value="Swc5/CFDP1/2"/>
</dbReference>
<dbReference type="SUPFAM" id="SSF56219">
    <property type="entry name" value="DNase I-like"/>
    <property type="match status" value="1"/>
</dbReference>
<sequence length="156" mass="17873">MPRPVSDRIMMMRLPLSKDNVAKIIGVNAPTMTNPDENKEAFYKQLASVLIGIPRTDKLLLIGDFNERIGRDNNNWPLVMGKHGIGKCNSNGELLLALCSEFELIVTNTMFKQKDERKTPWMQSRSGHWHMIDFIIMRCLDQMDIYSTRAMRGANC</sequence>
<dbReference type="EMBL" id="JAODUO010000830">
    <property type="protein sequence ID" value="KAK2174061.1"/>
    <property type="molecule type" value="Genomic_DNA"/>
</dbReference>
<proteinExistence type="predicted"/>
<gene>
    <name evidence="1" type="ORF">NP493_831g01077</name>
</gene>
<dbReference type="InterPro" id="IPR036691">
    <property type="entry name" value="Endo/exonu/phosph_ase_sf"/>
</dbReference>
<evidence type="ECO:0000313" key="2">
    <source>
        <dbReference type="Proteomes" id="UP001209878"/>
    </source>
</evidence>
<accession>A0AAD9KMF4</accession>
<evidence type="ECO:0008006" key="3">
    <source>
        <dbReference type="Google" id="ProtNLM"/>
    </source>
</evidence>
<dbReference type="PANTHER" id="PTHR23227">
    <property type="entry name" value="BUCENTAUR RELATED"/>
    <property type="match status" value="1"/>
</dbReference>
<dbReference type="Gene3D" id="3.60.10.10">
    <property type="entry name" value="Endonuclease/exonuclease/phosphatase"/>
    <property type="match status" value="1"/>
</dbReference>
<dbReference type="AlphaFoldDB" id="A0AAD9KMF4"/>
<evidence type="ECO:0000313" key="1">
    <source>
        <dbReference type="EMBL" id="KAK2174061.1"/>
    </source>
</evidence>
<dbReference type="Proteomes" id="UP001209878">
    <property type="component" value="Unassembled WGS sequence"/>
</dbReference>
<comment type="caution">
    <text evidence="1">The sequence shown here is derived from an EMBL/GenBank/DDBJ whole genome shotgun (WGS) entry which is preliminary data.</text>
</comment>
<reference evidence="1" key="1">
    <citation type="journal article" date="2023" name="Mol. Biol. Evol.">
        <title>Third-Generation Sequencing Reveals the Adaptive Role of the Epigenome in Three Deep-Sea Polychaetes.</title>
        <authorList>
            <person name="Perez M."/>
            <person name="Aroh O."/>
            <person name="Sun Y."/>
            <person name="Lan Y."/>
            <person name="Juniper S.K."/>
            <person name="Young C.R."/>
            <person name="Angers B."/>
            <person name="Qian P.Y."/>
        </authorList>
    </citation>
    <scope>NUCLEOTIDE SEQUENCE</scope>
    <source>
        <strain evidence="1">R07B-5</strain>
    </source>
</reference>